<feature type="compositionally biased region" description="Basic and acidic residues" evidence="2">
    <location>
        <begin position="67"/>
        <end position="90"/>
    </location>
</feature>
<protein>
    <recommendedName>
        <fullName evidence="4">Enoyl-CoA hydratase</fullName>
    </recommendedName>
</protein>
<feature type="region of interest" description="Disordered" evidence="2">
    <location>
        <begin position="64"/>
        <end position="90"/>
    </location>
</feature>
<dbReference type="Pfam" id="PF00378">
    <property type="entry name" value="ECH_1"/>
    <property type="match status" value="1"/>
</dbReference>
<dbReference type="Gene3D" id="3.90.226.10">
    <property type="entry name" value="2-enoyl-CoA Hydratase, Chain A, domain 1"/>
    <property type="match status" value="1"/>
</dbReference>
<proteinExistence type="inferred from homology"/>
<evidence type="ECO:0000256" key="1">
    <source>
        <dbReference type="ARBA" id="ARBA00005254"/>
    </source>
</evidence>
<evidence type="ECO:0000313" key="3">
    <source>
        <dbReference type="EMBL" id="SVC67721.1"/>
    </source>
</evidence>
<gene>
    <name evidence="3" type="ORF">METZ01_LOCUS320575</name>
</gene>
<dbReference type="CDD" id="cd06558">
    <property type="entry name" value="crotonase-like"/>
    <property type="match status" value="1"/>
</dbReference>
<name>A0A382P7A4_9ZZZZ</name>
<dbReference type="PANTHER" id="PTHR43802">
    <property type="entry name" value="ENOYL-COA HYDRATASE"/>
    <property type="match status" value="1"/>
</dbReference>
<dbReference type="SUPFAM" id="SSF52096">
    <property type="entry name" value="ClpP/crotonase"/>
    <property type="match status" value="1"/>
</dbReference>
<sequence length="257" mass="28367">MAYETIQVENEEGVAVITMNRPELLNAMNHVVNTELHDAVVEANADDDIGCIVITGTGNKAFSAGGDIHEQREDARNRTEEERDARQGEHSRWMYELSASPKPVIGMMNGLAYGGGAVLASCLDIRVGCENTKFRFLAVAYGRINCTWTLTNQVGWPKAKELLFTARVVEAEEAFQIGLLNHLVPASELRAKTMEMATLIAKNHRGSVIGVKEILLKDMTANLEGMWQNEKDFTNVVKGFGVEDAFPEFIARKGRPA</sequence>
<evidence type="ECO:0000256" key="2">
    <source>
        <dbReference type="SAM" id="MobiDB-lite"/>
    </source>
</evidence>
<dbReference type="InterPro" id="IPR001753">
    <property type="entry name" value="Enoyl-CoA_hydra/iso"/>
</dbReference>
<organism evidence="3">
    <name type="scientific">marine metagenome</name>
    <dbReference type="NCBI Taxonomy" id="408172"/>
    <lineage>
        <taxon>unclassified sequences</taxon>
        <taxon>metagenomes</taxon>
        <taxon>ecological metagenomes</taxon>
    </lineage>
</organism>
<accession>A0A382P7A4</accession>
<dbReference type="EMBL" id="UINC01104517">
    <property type="protein sequence ID" value="SVC67721.1"/>
    <property type="molecule type" value="Genomic_DNA"/>
</dbReference>
<reference evidence="3" key="1">
    <citation type="submission" date="2018-05" db="EMBL/GenBank/DDBJ databases">
        <authorList>
            <person name="Lanie J.A."/>
            <person name="Ng W.-L."/>
            <person name="Kazmierczak K.M."/>
            <person name="Andrzejewski T.M."/>
            <person name="Davidsen T.M."/>
            <person name="Wayne K.J."/>
            <person name="Tettelin H."/>
            <person name="Glass J.I."/>
            <person name="Rusch D."/>
            <person name="Podicherti R."/>
            <person name="Tsui H.-C.T."/>
            <person name="Winkler M.E."/>
        </authorList>
    </citation>
    <scope>NUCLEOTIDE SEQUENCE</scope>
</reference>
<dbReference type="AlphaFoldDB" id="A0A382P7A4"/>
<comment type="similarity">
    <text evidence="1">Belongs to the enoyl-CoA hydratase/isomerase family.</text>
</comment>
<dbReference type="PANTHER" id="PTHR43802:SF1">
    <property type="entry name" value="IP11341P-RELATED"/>
    <property type="match status" value="1"/>
</dbReference>
<dbReference type="InterPro" id="IPR029045">
    <property type="entry name" value="ClpP/crotonase-like_dom_sf"/>
</dbReference>
<evidence type="ECO:0008006" key="4">
    <source>
        <dbReference type="Google" id="ProtNLM"/>
    </source>
</evidence>